<keyword evidence="2" id="KW-1185">Reference proteome</keyword>
<evidence type="ECO:0000313" key="1">
    <source>
        <dbReference type="EMBL" id="SFJ30887.1"/>
    </source>
</evidence>
<dbReference type="RefSeq" id="WP_090840255.1">
    <property type="nucleotide sequence ID" value="NZ_FORM01000006.1"/>
</dbReference>
<name>A0A1I3QBY6_9FLAO</name>
<dbReference type="AlphaFoldDB" id="A0A1I3QBY6"/>
<protein>
    <submittedName>
        <fullName evidence="1">Uncharacterized protein</fullName>
    </submittedName>
</protein>
<dbReference type="Proteomes" id="UP000199559">
    <property type="component" value="Unassembled WGS sequence"/>
</dbReference>
<gene>
    <name evidence="1" type="ORF">SAMN05443431_10655</name>
</gene>
<dbReference type="EMBL" id="FORM01000006">
    <property type="protein sequence ID" value="SFJ30887.1"/>
    <property type="molecule type" value="Genomic_DNA"/>
</dbReference>
<evidence type="ECO:0000313" key="2">
    <source>
        <dbReference type="Proteomes" id="UP000199559"/>
    </source>
</evidence>
<sequence length="184" mass="21771">MKKEKVLQKLEKHCSEKRYTRLTRKKGTFEGITTGFILDKSSDFILLQETDEFRILGYQIIPIRTIKHVRYNKNDKTIERILKEEGLLSEVKAKYKVDLTDWNSIMKDIKATELTIISECEHPKLNYFCIGLLTRINKKSISIRYFNAQGILDKKNTKNNFEDITKLSFDDRYANIFSKYITEK</sequence>
<accession>A0A1I3QBY6</accession>
<reference evidence="2" key="1">
    <citation type="submission" date="2016-10" db="EMBL/GenBank/DDBJ databases">
        <authorList>
            <person name="Varghese N."/>
            <person name="Submissions S."/>
        </authorList>
    </citation>
    <scope>NUCLEOTIDE SEQUENCE [LARGE SCALE GENOMIC DNA]</scope>
    <source>
        <strain evidence="2">DSM 28881</strain>
    </source>
</reference>
<proteinExistence type="predicted"/>
<organism evidence="1 2">
    <name type="scientific">Olleya namhaensis</name>
    <dbReference type="NCBI Taxonomy" id="1144750"/>
    <lineage>
        <taxon>Bacteria</taxon>
        <taxon>Pseudomonadati</taxon>
        <taxon>Bacteroidota</taxon>
        <taxon>Flavobacteriia</taxon>
        <taxon>Flavobacteriales</taxon>
        <taxon>Flavobacteriaceae</taxon>
    </lineage>
</organism>